<protein>
    <submittedName>
        <fullName evidence="1">Uncharacterized protein</fullName>
    </submittedName>
</protein>
<dbReference type="Proteomes" id="UP000803844">
    <property type="component" value="Unassembled WGS sequence"/>
</dbReference>
<accession>A0A9P4XYK8</accession>
<dbReference type="OrthoDB" id="4779723at2759"/>
<dbReference type="AlphaFoldDB" id="A0A9P4XYK8"/>
<sequence>MAHPENMTILLHKALEILNPKGQASHDPYSTLVSAAHAGRPRGCQRGIHDERVRGRKPNPVPDAVVPEPDKDFTYLVRREEAEVSWKGKYDPLKEWDGVPNYSRAALRKEASFWYKKVVDVRDKLKWMQKHLLEEMEGPRVSFGTRRNALVAMSQIRAMSLGIGATLMLIAHGELDKNRKDQNGTWAKGMKRLIWEAQQHDLNTATLMDILLAVGPGAARSLEAGDDESEDDDVLA</sequence>
<name>A0A9P4XYK8_CRYP1</name>
<keyword evidence="2" id="KW-1185">Reference proteome</keyword>
<dbReference type="RefSeq" id="XP_040774650.1">
    <property type="nucleotide sequence ID" value="XM_040922691.1"/>
</dbReference>
<proteinExistence type="predicted"/>
<evidence type="ECO:0000313" key="1">
    <source>
        <dbReference type="EMBL" id="KAF3763689.1"/>
    </source>
</evidence>
<evidence type="ECO:0000313" key="2">
    <source>
        <dbReference type="Proteomes" id="UP000803844"/>
    </source>
</evidence>
<comment type="caution">
    <text evidence="1">The sequence shown here is derived from an EMBL/GenBank/DDBJ whole genome shotgun (WGS) entry which is preliminary data.</text>
</comment>
<dbReference type="GeneID" id="63839820"/>
<gene>
    <name evidence="1" type="ORF">M406DRAFT_352436</name>
</gene>
<dbReference type="EMBL" id="MU032349">
    <property type="protein sequence ID" value="KAF3763689.1"/>
    <property type="molecule type" value="Genomic_DNA"/>
</dbReference>
<reference evidence="1" key="1">
    <citation type="journal article" date="2020" name="Phytopathology">
        <title>Genome sequence of the chestnut blight fungus Cryphonectria parasitica EP155: A fundamental resource for an archetypical invasive plant pathogen.</title>
        <authorList>
            <person name="Crouch J.A."/>
            <person name="Dawe A."/>
            <person name="Aerts A."/>
            <person name="Barry K."/>
            <person name="Churchill A.C.L."/>
            <person name="Grimwood J."/>
            <person name="Hillman B."/>
            <person name="Milgroom M.G."/>
            <person name="Pangilinan J."/>
            <person name="Smith M."/>
            <person name="Salamov A."/>
            <person name="Schmutz J."/>
            <person name="Yadav J."/>
            <person name="Grigoriev I.V."/>
            <person name="Nuss D."/>
        </authorList>
    </citation>
    <scope>NUCLEOTIDE SEQUENCE</scope>
    <source>
        <strain evidence="1">EP155</strain>
    </source>
</reference>
<organism evidence="1 2">
    <name type="scientific">Cryphonectria parasitica (strain ATCC 38755 / EP155)</name>
    <dbReference type="NCBI Taxonomy" id="660469"/>
    <lineage>
        <taxon>Eukaryota</taxon>
        <taxon>Fungi</taxon>
        <taxon>Dikarya</taxon>
        <taxon>Ascomycota</taxon>
        <taxon>Pezizomycotina</taxon>
        <taxon>Sordariomycetes</taxon>
        <taxon>Sordariomycetidae</taxon>
        <taxon>Diaporthales</taxon>
        <taxon>Cryphonectriaceae</taxon>
        <taxon>Cryphonectria-Endothia species complex</taxon>
        <taxon>Cryphonectria</taxon>
    </lineage>
</organism>